<reference evidence="2" key="1">
    <citation type="submission" date="2022-11" db="UniProtKB">
        <authorList>
            <consortium name="WormBaseParasite"/>
        </authorList>
    </citation>
    <scope>IDENTIFICATION</scope>
</reference>
<evidence type="ECO:0000313" key="1">
    <source>
        <dbReference type="Proteomes" id="UP000887578"/>
    </source>
</evidence>
<name>A0A914PKR3_9BILA</name>
<protein>
    <submittedName>
        <fullName evidence="2">Uncharacterized protein</fullName>
    </submittedName>
</protein>
<dbReference type="Proteomes" id="UP000887578">
    <property type="component" value="Unplaced"/>
</dbReference>
<accession>A0A914PKR3</accession>
<evidence type="ECO:0000313" key="2">
    <source>
        <dbReference type="WBParaSite" id="PDA_v2.g19002.t1"/>
    </source>
</evidence>
<sequence length="119" mass="14202">MLCILLPLETMSLLNQPVSPEFEPYYPYIIYPPWVYGFISENGVRCFREFRVFIDSLIILFFMKGYREDLFDAVLWIFISIKKFYINFRYNMKKTSFEPIHINLISGHGPLFNATIQPL</sequence>
<keyword evidence="1" id="KW-1185">Reference proteome</keyword>
<dbReference type="AlphaFoldDB" id="A0A914PKR3"/>
<dbReference type="WBParaSite" id="PDA_v2.g19002.t1">
    <property type="protein sequence ID" value="PDA_v2.g19002.t1"/>
    <property type="gene ID" value="PDA_v2.g19002"/>
</dbReference>
<proteinExistence type="predicted"/>
<organism evidence="1 2">
    <name type="scientific">Panagrolaimus davidi</name>
    <dbReference type="NCBI Taxonomy" id="227884"/>
    <lineage>
        <taxon>Eukaryota</taxon>
        <taxon>Metazoa</taxon>
        <taxon>Ecdysozoa</taxon>
        <taxon>Nematoda</taxon>
        <taxon>Chromadorea</taxon>
        <taxon>Rhabditida</taxon>
        <taxon>Tylenchina</taxon>
        <taxon>Panagrolaimomorpha</taxon>
        <taxon>Panagrolaimoidea</taxon>
        <taxon>Panagrolaimidae</taxon>
        <taxon>Panagrolaimus</taxon>
    </lineage>
</organism>